<organism evidence="2 3">
    <name type="scientific">Acuticoccus mangrovi</name>
    <dbReference type="NCBI Taxonomy" id="2796142"/>
    <lineage>
        <taxon>Bacteria</taxon>
        <taxon>Pseudomonadati</taxon>
        <taxon>Pseudomonadota</taxon>
        <taxon>Alphaproteobacteria</taxon>
        <taxon>Hyphomicrobiales</taxon>
        <taxon>Amorphaceae</taxon>
        <taxon>Acuticoccus</taxon>
    </lineage>
</organism>
<feature type="signal peptide" evidence="1">
    <location>
        <begin position="1"/>
        <end position="21"/>
    </location>
</feature>
<dbReference type="AlphaFoldDB" id="A0A934MEK7"/>
<dbReference type="Proteomes" id="UP000609531">
    <property type="component" value="Unassembled WGS sequence"/>
</dbReference>
<evidence type="ECO:0000256" key="1">
    <source>
        <dbReference type="SAM" id="SignalP"/>
    </source>
</evidence>
<evidence type="ECO:0008006" key="4">
    <source>
        <dbReference type="Google" id="ProtNLM"/>
    </source>
</evidence>
<comment type="caution">
    <text evidence="2">The sequence shown here is derived from an EMBL/GenBank/DDBJ whole genome shotgun (WGS) entry which is preliminary data.</text>
</comment>
<reference evidence="2" key="1">
    <citation type="submission" date="2020-12" db="EMBL/GenBank/DDBJ databases">
        <title>Bacterial taxonomy.</title>
        <authorList>
            <person name="Pan X."/>
        </authorList>
    </citation>
    <scope>NUCLEOTIDE SEQUENCE</scope>
    <source>
        <strain evidence="2">B2012</strain>
    </source>
</reference>
<evidence type="ECO:0000313" key="3">
    <source>
        <dbReference type="Proteomes" id="UP000609531"/>
    </source>
</evidence>
<feature type="chain" id="PRO_5036702746" description="Secreted protein" evidence="1">
    <location>
        <begin position="22"/>
        <end position="105"/>
    </location>
</feature>
<protein>
    <recommendedName>
        <fullName evidence="4">Secreted protein</fullName>
    </recommendedName>
</protein>
<accession>A0A934MEK7</accession>
<keyword evidence="1" id="KW-0732">Signal</keyword>
<name>A0A934MEK7_9HYPH</name>
<sequence>MKTIVRTALAAAALSTAFAGAATTASAQGINTQFLIADIKSATPSCHDFPEYGVVGRVSGIVSGTPSRGVSFVGCFPSFGSCEAWKGPVSGKISGRLTLSTCDYR</sequence>
<dbReference type="RefSeq" id="WP_198880357.1">
    <property type="nucleotide sequence ID" value="NZ_JAEKJA010000001.1"/>
</dbReference>
<proteinExistence type="predicted"/>
<dbReference type="EMBL" id="JAEKJA010000001">
    <property type="protein sequence ID" value="MBJ3774478.1"/>
    <property type="molecule type" value="Genomic_DNA"/>
</dbReference>
<keyword evidence="3" id="KW-1185">Reference proteome</keyword>
<gene>
    <name evidence="2" type="ORF">JCR33_02195</name>
</gene>
<evidence type="ECO:0000313" key="2">
    <source>
        <dbReference type="EMBL" id="MBJ3774478.1"/>
    </source>
</evidence>